<dbReference type="Proteomes" id="UP000251197">
    <property type="component" value="Unassembled WGS sequence"/>
</dbReference>
<reference evidence="1 2" key="1">
    <citation type="submission" date="2018-06" db="EMBL/GenBank/DDBJ databases">
        <authorList>
            <consortium name="Pathogen Informatics"/>
            <person name="Doyle S."/>
        </authorList>
    </citation>
    <scope>NUCLEOTIDE SEQUENCE [LARGE SCALE GENOMIC DNA]</scope>
    <source>
        <strain evidence="1 2">NCTC12120</strain>
    </source>
</reference>
<name>A0A2X3L1H3_9ENTR</name>
<protein>
    <submittedName>
        <fullName evidence="1">Uncharacterized protein</fullName>
    </submittedName>
</protein>
<proteinExistence type="predicted"/>
<dbReference type="AlphaFoldDB" id="A0A2X3L1H3"/>
<dbReference type="EMBL" id="UAVU01000011">
    <property type="protein sequence ID" value="SQC93670.1"/>
    <property type="molecule type" value="Genomic_DNA"/>
</dbReference>
<gene>
    <name evidence="1" type="ORF">NCTC12120_06784</name>
</gene>
<organism evidence="1 2">
    <name type="scientific">Cedecea neteri</name>
    <dbReference type="NCBI Taxonomy" id="158822"/>
    <lineage>
        <taxon>Bacteria</taxon>
        <taxon>Pseudomonadati</taxon>
        <taxon>Pseudomonadota</taxon>
        <taxon>Gammaproteobacteria</taxon>
        <taxon>Enterobacterales</taxon>
        <taxon>Enterobacteriaceae</taxon>
        <taxon>Cedecea</taxon>
    </lineage>
</organism>
<sequence length="157" mass="17025">MVAFGYDVTDAREREVRGKNQLAIGGPASPAALCGWLFLPGGRYHRQLPIRASSATQSSCAPSHQYLTDAACRRQSGSQRAPGVCPGSGTEVIPGKHLVARLKGFHLRLDSFRQRLHLGQRLQPGPVRGRDLHRGLGECRFAVCGEQPTNMVAVKRG</sequence>
<accession>A0A2X3L1H3</accession>
<evidence type="ECO:0000313" key="2">
    <source>
        <dbReference type="Proteomes" id="UP000251197"/>
    </source>
</evidence>
<evidence type="ECO:0000313" key="1">
    <source>
        <dbReference type="EMBL" id="SQC93670.1"/>
    </source>
</evidence>